<dbReference type="Pfam" id="PF20209">
    <property type="entry name" value="DUF6570"/>
    <property type="match status" value="1"/>
</dbReference>
<proteinExistence type="predicted"/>
<dbReference type="GeneID" id="64702332"/>
<sequence length="212" mass="23556">MGTLPAAATLWEGLLLVDGHVKGEAPNATGWVCCECYGSLEADTMPKFALANNMWIGPIPHELAVLTLPEELLISHHFPRCYIFKLYPKDTHGANPSHLQRGMAGNVTLYNMNTDDVVKMIEGQFLPQPVASLASVLAVMYVGTRNLPKDWLKSTFRVRRDVVFNALTWLKAHNPLYVDIQISEAQLARLPEDDVPQEIISVVCHEAINIIV</sequence>
<name>A0A9P7ETS3_9AGAM</name>
<feature type="domain" description="DUF6570" evidence="1">
    <location>
        <begin position="43"/>
        <end position="187"/>
    </location>
</feature>
<comment type="caution">
    <text evidence="2">The sequence shown here is derived from an EMBL/GenBank/DDBJ whole genome shotgun (WGS) entry which is preliminary data.</text>
</comment>
<dbReference type="RefSeq" id="XP_041285364.1">
    <property type="nucleotide sequence ID" value="XM_041440073.1"/>
</dbReference>
<protein>
    <recommendedName>
        <fullName evidence="1">DUF6570 domain-containing protein</fullName>
    </recommendedName>
</protein>
<dbReference type="AlphaFoldDB" id="A0A9P7ETS3"/>
<reference evidence="2" key="1">
    <citation type="journal article" date="2020" name="New Phytol.">
        <title>Comparative genomics reveals dynamic genome evolution in host specialist ectomycorrhizal fungi.</title>
        <authorList>
            <person name="Lofgren L.A."/>
            <person name="Nguyen N.H."/>
            <person name="Vilgalys R."/>
            <person name="Ruytinx J."/>
            <person name="Liao H.L."/>
            <person name="Branco S."/>
            <person name="Kuo A."/>
            <person name="LaButti K."/>
            <person name="Lipzen A."/>
            <person name="Andreopoulos W."/>
            <person name="Pangilinan J."/>
            <person name="Riley R."/>
            <person name="Hundley H."/>
            <person name="Na H."/>
            <person name="Barry K."/>
            <person name="Grigoriev I.V."/>
            <person name="Stajich J.E."/>
            <person name="Kennedy P.G."/>
        </authorList>
    </citation>
    <scope>NUCLEOTIDE SEQUENCE</scope>
    <source>
        <strain evidence="2">FC423</strain>
    </source>
</reference>
<dbReference type="EMBL" id="JABBWM010000127">
    <property type="protein sequence ID" value="KAG2087900.1"/>
    <property type="molecule type" value="Genomic_DNA"/>
</dbReference>
<dbReference type="Proteomes" id="UP000823399">
    <property type="component" value="Unassembled WGS sequence"/>
</dbReference>
<dbReference type="InterPro" id="IPR046700">
    <property type="entry name" value="DUF6570"/>
</dbReference>
<evidence type="ECO:0000313" key="3">
    <source>
        <dbReference type="Proteomes" id="UP000823399"/>
    </source>
</evidence>
<evidence type="ECO:0000313" key="2">
    <source>
        <dbReference type="EMBL" id="KAG2087900.1"/>
    </source>
</evidence>
<dbReference type="OrthoDB" id="3257061at2759"/>
<gene>
    <name evidence="2" type="ORF">F5147DRAFT_748485</name>
</gene>
<organism evidence="2 3">
    <name type="scientific">Suillus discolor</name>
    <dbReference type="NCBI Taxonomy" id="1912936"/>
    <lineage>
        <taxon>Eukaryota</taxon>
        <taxon>Fungi</taxon>
        <taxon>Dikarya</taxon>
        <taxon>Basidiomycota</taxon>
        <taxon>Agaricomycotina</taxon>
        <taxon>Agaricomycetes</taxon>
        <taxon>Agaricomycetidae</taxon>
        <taxon>Boletales</taxon>
        <taxon>Suillineae</taxon>
        <taxon>Suillaceae</taxon>
        <taxon>Suillus</taxon>
    </lineage>
</organism>
<keyword evidence="3" id="KW-1185">Reference proteome</keyword>
<evidence type="ECO:0000259" key="1">
    <source>
        <dbReference type="Pfam" id="PF20209"/>
    </source>
</evidence>
<accession>A0A9P7ETS3</accession>